<comment type="caution">
    <text evidence="4">The sequence shown here is derived from an EMBL/GenBank/DDBJ whole genome shotgun (WGS) entry which is preliminary data.</text>
</comment>
<reference evidence="4 5" key="1">
    <citation type="submission" date="2020-08" db="EMBL/GenBank/DDBJ databases">
        <title>Genomic Encyclopedia of Type Strains, Phase IV (KMG-IV): sequencing the most valuable type-strain genomes for metagenomic binning, comparative biology and taxonomic classification.</title>
        <authorList>
            <person name="Goeker M."/>
        </authorList>
    </citation>
    <scope>NUCLEOTIDE SEQUENCE [LARGE SCALE GENOMIC DNA]</scope>
    <source>
        <strain evidence="4 5">DSM 18233</strain>
    </source>
</reference>
<dbReference type="EMBL" id="JACHHN010000005">
    <property type="protein sequence ID" value="MBB5191993.1"/>
    <property type="molecule type" value="Genomic_DNA"/>
</dbReference>
<evidence type="ECO:0000313" key="5">
    <source>
        <dbReference type="Proteomes" id="UP000543030"/>
    </source>
</evidence>
<evidence type="ECO:0000256" key="2">
    <source>
        <dbReference type="SAM" id="SignalP"/>
    </source>
</evidence>
<gene>
    <name evidence="4" type="ORF">HNQ50_002730</name>
</gene>
<evidence type="ECO:0000259" key="3">
    <source>
        <dbReference type="Pfam" id="PF13511"/>
    </source>
</evidence>
<feature type="compositionally biased region" description="Basic and acidic residues" evidence="1">
    <location>
        <begin position="67"/>
        <end position="83"/>
    </location>
</feature>
<feature type="domain" description="DUF4124" evidence="3">
    <location>
        <begin position="10"/>
        <end position="62"/>
    </location>
</feature>
<keyword evidence="5" id="KW-1185">Reference proteome</keyword>
<dbReference type="RefSeq" id="WP_184101544.1">
    <property type="nucleotide sequence ID" value="NZ_JACHHN010000005.1"/>
</dbReference>
<name>A0A840RIC0_9NEIS</name>
<evidence type="ECO:0000313" key="4">
    <source>
        <dbReference type="EMBL" id="MBB5191993.1"/>
    </source>
</evidence>
<feature type="signal peptide" evidence="2">
    <location>
        <begin position="1"/>
        <end position="21"/>
    </location>
</feature>
<dbReference type="Proteomes" id="UP000543030">
    <property type="component" value="Unassembled WGS sequence"/>
</dbReference>
<accession>A0A840RIC0</accession>
<protein>
    <submittedName>
        <fullName evidence="4">Chromosome segregation ATPase</fullName>
    </submittedName>
</protein>
<feature type="chain" id="PRO_5032587524" evidence="2">
    <location>
        <begin position="22"/>
        <end position="195"/>
    </location>
</feature>
<feature type="region of interest" description="Disordered" evidence="1">
    <location>
        <begin position="35"/>
        <end position="83"/>
    </location>
</feature>
<proteinExistence type="predicted"/>
<dbReference type="Pfam" id="PF13511">
    <property type="entry name" value="DUF4124"/>
    <property type="match status" value="1"/>
</dbReference>
<dbReference type="InterPro" id="IPR025392">
    <property type="entry name" value="DUF4124"/>
</dbReference>
<evidence type="ECO:0000256" key="1">
    <source>
        <dbReference type="SAM" id="MobiDB-lite"/>
    </source>
</evidence>
<organism evidence="4 5">
    <name type="scientific">Silvimonas terrae</name>
    <dbReference type="NCBI Taxonomy" id="300266"/>
    <lineage>
        <taxon>Bacteria</taxon>
        <taxon>Pseudomonadati</taxon>
        <taxon>Pseudomonadota</taxon>
        <taxon>Betaproteobacteria</taxon>
        <taxon>Neisseriales</taxon>
        <taxon>Chitinibacteraceae</taxon>
        <taxon>Silvimonas</taxon>
    </lineage>
</organism>
<keyword evidence="2" id="KW-0732">Signal</keyword>
<sequence length="195" mass="21780">MKYSGLPVALAFLLVAVSAQAQLYRWVDDNGQVQYSDKPPVTGPKKGVSELDSQGIVRKAPAQPLSPEEKAKQEADRTQAVDRERRDRALLQSFSNTHEIDVLRDRQIESVQGVIQTNALRRQSSEAKLERLNKQVELFKKRGKEPPADLAGEVAAAQKEIADINADTQAKQVAIQSIRQRAEDDKKRLTELLAR</sequence>
<dbReference type="AlphaFoldDB" id="A0A840RIC0"/>